<comment type="caution">
    <text evidence="6">The sequence shown here is derived from an EMBL/GenBank/DDBJ whole genome shotgun (WGS) entry which is preliminary data.</text>
</comment>
<dbReference type="InterPro" id="IPR036388">
    <property type="entry name" value="WH-like_DNA-bd_sf"/>
</dbReference>
<feature type="region of interest" description="Disordered" evidence="4">
    <location>
        <begin position="102"/>
        <end position="124"/>
    </location>
</feature>
<accession>A0ABW3BAD4</accession>
<dbReference type="PROSITE" id="PS50987">
    <property type="entry name" value="HTH_ARSR_2"/>
    <property type="match status" value="1"/>
</dbReference>
<dbReference type="Pfam" id="PF12840">
    <property type="entry name" value="HTH_20"/>
    <property type="match status" value="1"/>
</dbReference>
<dbReference type="InterPro" id="IPR051081">
    <property type="entry name" value="HTH_MetalResp_TranReg"/>
</dbReference>
<keyword evidence="7" id="KW-1185">Reference proteome</keyword>
<dbReference type="Proteomes" id="UP001596956">
    <property type="component" value="Unassembled WGS sequence"/>
</dbReference>
<sequence>MTYRPAMRSEHHWLPHPDLRTIDISAMLQALADPVRLAIVRMLVERGEGSCGSLDLPVNRSTISHHLRSLRDSGLVATRLQGTSRLSRVRWDEVEERFPGLLPAVVGAHPPEESGPAPDPSDTP</sequence>
<evidence type="ECO:0000256" key="1">
    <source>
        <dbReference type="ARBA" id="ARBA00023015"/>
    </source>
</evidence>
<dbReference type="InterPro" id="IPR036390">
    <property type="entry name" value="WH_DNA-bd_sf"/>
</dbReference>
<dbReference type="InterPro" id="IPR001845">
    <property type="entry name" value="HTH_ArsR_DNA-bd_dom"/>
</dbReference>
<evidence type="ECO:0000256" key="2">
    <source>
        <dbReference type="ARBA" id="ARBA00023125"/>
    </source>
</evidence>
<evidence type="ECO:0000313" key="7">
    <source>
        <dbReference type="Proteomes" id="UP001596956"/>
    </source>
</evidence>
<feature type="domain" description="HTH arsR-type" evidence="5">
    <location>
        <begin position="16"/>
        <end position="109"/>
    </location>
</feature>
<evidence type="ECO:0000256" key="3">
    <source>
        <dbReference type="ARBA" id="ARBA00023163"/>
    </source>
</evidence>
<dbReference type="NCBIfam" id="NF033788">
    <property type="entry name" value="HTH_metalloreg"/>
    <property type="match status" value="1"/>
</dbReference>
<protein>
    <submittedName>
        <fullName evidence="6">ArsR/SmtB family transcription factor</fullName>
    </submittedName>
</protein>
<dbReference type="SUPFAM" id="SSF46785">
    <property type="entry name" value="Winged helix' DNA-binding domain"/>
    <property type="match status" value="1"/>
</dbReference>
<dbReference type="Gene3D" id="1.10.10.10">
    <property type="entry name" value="Winged helix-like DNA-binding domain superfamily/Winged helix DNA-binding domain"/>
    <property type="match status" value="1"/>
</dbReference>
<evidence type="ECO:0000259" key="5">
    <source>
        <dbReference type="PROSITE" id="PS50987"/>
    </source>
</evidence>
<name>A0ABW3BAD4_9ACTN</name>
<dbReference type="EMBL" id="JBHTHR010000004">
    <property type="protein sequence ID" value="MFD0799783.1"/>
    <property type="molecule type" value="Genomic_DNA"/>
</dbReference>
<proteinExistence type="predicted"/>
<gene>
    <name evidence="6" type="ORF">ACFQZU_00410</name>
</gene>
<keyword evidence="2" id="KW-0238">DNA-binding</keyword>
<keyword evidence="1" id="KW-0805">Transcription regulation</keyword>
<dbReference type="InterPro" id="IPR011991">
    <property type="entry name" value="ArsR-like_HTH"/>
</dbReference>
<dbReference type="PANTHER" id="PTHR33154:SF12">
    <property type="entry name" value="TRANSCRIPTIONAL REGULATORY PROTEIN"/>
    <property type="match status" value="1"/>
</dbReference>
<dbReference type="SMART" id="SM00418">
    <property type="entry name" value="HTH_ARSR"/>
    <property type="match status" value="1"/>
</dbReference>
<evidence type="ECO:0000256" key="4">
    <source>
        <dbReference type="SAM" id="MobiDB-lite"/>
    </source>
</evidence>
<evidence type="ECO:0000313" key="6">
    <source>
        <dbReference type="EMBL" id="MFD0799783.1"/>
    </source>
</evidence>
<dbReference type="CDD" id="cd00090">
    <property type="entry name" value="HTH_ARSR"/>
    <property type="match status" value="1"/>
</dbReference>
<organism evidence="6 7">
    <name type="scientific">Streptomonospora algeriensis</name>
    <dbReference type="NCBI Taxonomy" id="995084"/>
    <lineage>
        <taxon>Bacteria</taxon>
        <taxon>Bacillati</taxon>
        <taxon>Actinomycetota</taxon>
        <taxon>Actinomycetes</taxon>
        <taxon>Streptosporangiales</taxon>
        <taxon>Nocardiopsidaceae</taxon>
        <taxon>Streptomonospora</taxon>
    </lineage>
</organism>
<reference evidence="7" key="1">
    <citation type="journal article" date="2019" name="Int. J. Syst. Evol. Microbiol.">
        <title>The Global Catalogue of Microorganisms (GCM) 10K type strain sequencing project: providing services to taxonomists for standard genome sequencing and annotation.</title>
        <authorList>
            <consortium name="The Broad Institute Genomics Platform"/>
            <consortium name="The Broad Institute Genome Sequencing Center for Infectious Disease"/>
            <person name="Wu L."/>
            <person name="Ma J."/>
        </authorList>
    </citation>
    <scope>NUCLEOTIDE SEQUENCE [LARGE SCALE GENOMIC DNA]</scope>
    <source>
        <strain evidence="7">CCUG 63369</strain>
    </source>
</reference>
<dbReference type="PANTHER" id="PTHR33154">
    <property type="entry name" value="TRANSCRIPTIONAL REGULATOR, ARSR FAMILY"/>
    <property type="match status" value="1"/>
</dbReference>
<dbReference type="PRINTS" id="PR00778">
    <property type="entry name" value="HTHARSR"/>
</dbReference>
<keyword evidence="3" id="KW-0804">Transcription</keyword>